<accession>A0A1V4K5Y7</accession>
<comment type="caution">
    <text evidence="2">The sequence shown here is derived from an EMBL/GenBank/DDBJ whole genome shotgun (WGS) entry which is preliminary data.</text>
</comment>
<feature type="region of interest" description="Disordered" evidence="1">
    <location>
        <begin position="106"/>
        <end position="145"/>
    </location>
</feature>
<evidence type="ECO:0000313" key="3">
    <source>
        <dbReference type="Proteomes" id="UP000190648"/>
    </source>
</evidence>
<sequence>MIHCLLHLNPNGWKLTKINFLVSFSSMWNWQLDSDASNLQIIPGHMYFLTICDYIIDSATTKQKANVFGLSCQDSAVEIEQLPYERDLKRNEAQFILQSMGGRLGDHQTLSSAGHCRSSSAVSPPDRSQREYPQQPIPTQSHLPS</sequence>
<dbReference type="EMBL" id="LSYS01004331">
    <property type="protein sequence ID" value="OPJ79775.1"/>
    <property type="molecule type" value="Genomic_DNA"/>
</dbReference>
<reference evidence="2 3" key="1">
    <citation type="submission" date="2016-02" db="EMBL/GenBank/DDBJ databases">
        <title>Band-tailed pigeon sequencing and assembly.</title>
        <authorList>
            <person name="Soares A.E."/>
            <person name="Novak B.J."/>
            <person name="Rice E.S."/>
            <person name="O'Connell B."/>
            <person name="Chang D."/>
            <person name="Weber S."/>
            <person name="Shapiro B."/>
        </authorList>
    </citation>
    <scope>NUCLEOTIDE SEQUENCE [LARGE SCALE GENOMIC DNA]</scope>
    <source>
        <strain evidence="2">BTP2013</strain>
        <tissue evidence="2">Blood</tissue>
    </source>
</reference>
<evidence type="ECO:0000313" key="2">
    <source>
        <dbReference type="EMBL" id="OPJ79775.1"/>
    </source>
</evidence>
<dbReference type="AlphaFoldDB" id="A0A1V4K5Y7"/>
<gene>
    <name evidence="2" type="ORF">AV530_002251</name>
</gene>
<dbReference type="Proteomes" id="UP000190648">
    <property type="component" value="Unassembled WGS sequence"/>
</dbReference>
<feature type="compositionally biased region" description="Polar residues" evidence="1">
    <location>
        <begin position="108"/>
        <end position="122"/>
    </location>
</feature>
<name>A0A1V4K5Y7_PATFA</name>
<proteinExistence type="predicted"/>
<protein>
    <submittedName>
        <fullName evidence="2">Uncharacterized protein</fullName>
    </submittedName>
</protein>
<keyword evidence="3" id="KW-1185">Reference proteome</keyword>
<organism evidence="2 3">
    <name type="scientific">Patagioenas fasciata monilis</name>
    <dbReference type="NCBI Taxonomy" id="372326"/>
    <lineage>
        <taxon>Eukaryota</taxon>
        <taxon>Metazoa</taxon>
        <taxon>Chordata</taxon>
        <taxon>Craniata</taxon>
        <taxon>Vertebrata</taxon>
        <taxon>Euteleostomi</taxon>
        <taxon>Archelosauria</taxon>
        <taxon>Archosauria</taxon>
        <taxon>Dinosauria</taxon>
        <taxon>Saurischia</taxon>
        <taxon>Theropoda</taxon>
        <taxon>Coelurosauria</taxon>
        <taxon>Aves</taxon>
        <taxon>Neognathae</taxon>
        <taxon>Neoaves</taxon>
        <taxon>Columbimorphae</taxon>
        <taxon>Columbiformes</taxon>
        <taxon>Columbidae</taxon>
        <taxon>Patagioenas</taxon>
    </lineage>
</organism>
<evidence type="ECO:0000256" key="1">
    <source>
        <dbReference type="SAM" id="MobiDB-lite"/>
    </source>
</evidence>